<evidence type="ECO:0000256" key="1">
    <source>
        <dbReference type="ARBA" id="ARBA00023012"/>
    </source>
</evidence>
<sequence length="90" mass="9732">MNDPLAPLRERFRKRAADDLARLRVLMTEDLGADELRRLAHNIAGAAGTFGYPALSAAAMAVDDEYVAGRTPNAEHLGLLEQRLAEAASD</sequence>
<dbReference type="InterPro" id="IPR008207">
    <property type="entry name" value="Sig_transdc_His_kin_Hpt_dom"/>
</dbReference>
<evidence type="ECO:0000259" key="3">
    <source>
        <dbReference type="PROSITE" id="PS50894"/>
    </source>
</evidence>
<proteinExistence type="predicted"/>
<feature type="modified residue" description="Phosphohistidine" evidence="2">
    <location>
        <position position="41"/>
    </location>
</feature>
<organism evidence="4 5">
    <name type="scientific">Brevundimonas staleyi</name>
    <dbReference type="NCBI Taxonomy" id="74326"/>
    <lineage>
        <taxon>Bacteria</taxon>
        <taxon>Pseudomonadati</taxon>
        <taxon>Pseudomonadota</taxon>
        <taxon>Alphaproteobacteria</taxon>
        <taxon>Caulobacterales</taxon>
        <taxon>Caulobacteraceae</taxon>
        <taxon>Brevundimonas</taxon>
    </lineage>
</organism>
<evidence type="ECO:0000256" key="2">
    <source>
        <dbReference type="PROSITE-ProRule" id="PRU00110"/>
    </source>
</evidence>
<evidence type="ECO:0000313" key="4">
    <source>
        <dbReference type="EMBL" id="MFC5344416.1"/>
    </source>
</evidence>
<keyword evidence="1" id="KW-0902">Two-component regulatory system</keyword>
<name>A0ABW0FT99_9CAUL</name>
<comment type="caution">
    <text evidence="4">The sequence shown here is derived from an EMBL/GenBank/DDBJ whole genome shotgun (WGS) entry which is preliminary data.</text>
</comment>
<accession>A0ABW0FT99</accession>
<gene>
    <name evidence="4" type="ORF">ACFPIE_10845</name>
</gene>
<dbReference type="Gene3D" id="1.20.120.160">
    <property type="entry name" value="HPT domain"/>
    <property type="match status" value="1"/>
</dbReference>
<dbReference type="RefSeq" id="WP_374037021.1">
    <property type="nucleotide sequence ID" value="NZ_CP169082.1"/>
</dbReference>
<reference evidence="5" key="1">
    <citation type="journal article" date="2019" name="Int. J. Syst. Evol. Microbiol.">
        <title>The Global Catalogue of Microorganisms (GCM) 10K type strain sequencing project: providing services to taxonomists for standard genome sequencing and annotation.</title>
        <authorList>
            <consortium name="The Broad Institute Genomics Platform"/>
            <consortium name="The Broad Institute Genome Sequencing Center for Infectious Disease"/>
            <person name="Wu L."/>
            <person name="Ma J."/>
        </authorList>
    </citation>
    <scope>NUCLEOTIDE SEQUENCE [LARGE SCALE GENOMIC DNA]</scope>
    <source>
        <strain evidence="5">JCM 12125</strain>
    </source>
</reference>
<feature type="domain" description="HPt" evidence="3">
    <location>
        <begin position="1"/>
        <end position="90"/>
    </location>
</feature>
<evidence type="ECO:0000313" key="5">
    <source>
        <dbReference type="Proteomes" id="UP001596152"/>
    </source>
</evidence>
<dbReference type="PROSITE" id="PS50894">
    <property type="entry name" value="HPT"/>
    <property type="match status" value="1"/>
</dbReference>
<dbReference type="SUPFAM" id="SSF47226">
    <property type="entry name" value="Histidine-containing phosphotransfer domain, HPT domain"/>
    <property type="match status" value="1"/>
</dbReference>
<dbReference type="Pfam" id="PF01627">
    <property type="entry name" value="Hpt"/>
    <property type="match status" value="1"/>
</dbReference>
<protein>
    <submittedName>
        <fullName evidence="4">Hpt domain-containing protein</fullName>
    </submittedName>
</protein>
<dbReference type="InterPro" id="IPR036641">
    <property type="entry name" value="HPT_dom_sf"/>
</dbReference>
<keyword evidence="2" id="KW-0597">Phosphoprotein</keyword>
<dbReference type="EMBL" id="JBHSLF010000020">
    <property type="protein sequence ID" value="MFC5344416.1"/>
    <property type="molecule type" value="Genomic_DNA"/>
</dbReference>
<dbReference type="Proteomes" id="UP001596152">
    <property type="component" value="Unassembled WGS sequence"/>
</dbReference>
<keyword evidence="5" id="KW-1185">Reference proteome</keyword>